<dbReference type="InterPro" id="IPR002935">
    <property type="entry name" value="SAM_O-MeTrfase"/>
</dbReference>
<dbReference type="OrthoDB" id="9799672at2"/>
<keyword evidence="1 4" id="KW-0489">Methyltransferase</keyword>
<dbReference type="GO" id="GO:0032259">
    <property type="term" value="P:methylation"/>
    <property type="evidence" value="ECO:0007669"/>
    <property type="project" value="UniProtKB-KW"/>
</dbReference>
<reference evidence="4 5" key="1">
    <citation type="submission" date="2018-08" db="EMBL/GenBank/DDBJ databases">
        <title>Genomic Encyclopedia of Archaeal and Bacterial Type Strains, Phase II (KMG-II): from individual species to whole genera.</title>
        <authorList>
            <person name="Goeker M."/>
        </authorList>
    </citation>
    <scope>NUCLEOTIDE SEQUENCE [LARGE SCALE GENOMIC DNA]</scope>
    <source>
        <strain evidence="4 5">DSM 5002</strain>
    </source>
</reference>
<dbReference type="RefSeq" id="WP_119061063.1">
    <property type="nucleotide sequence ID" value="NZ_QXDF01000001.1"/>
</dbReference>
<evidence type="ECO:0000256" key="1">
    <source>
        <dbReference type="ARBA" id="ARBA00022603"/>
    </source>
</evidence>
<evidence type="ECO:0000313" key="5">
    <source>
        <dbReference type="Proteomes" id="UP000266273"/>
    </source>
</evidence>
<keyword evidence="3" id="KW-0949">S-adenosyl-L-methionine</keyword>
<evidence type="ECO:0000256" key="3">
    <source>
        <dbReference type="ARBA" id="ARBA00022691"/>
    </source>
</evidence>
<dbReference type="CDD" id="cd02440">
    <property type="entry name" value="AdoMet_MTases"/>
    <property type="match status" value="1"/>
</dbReference>
<dbReference type="PANTHER" id="PTHR10509:SF14">
    <property type="entry name" value="CAFFEOYL-COA O-METHYLTRANSFERASE 3-RELATED"/>
    <property type="match status" value="1"/>
</dbReference>
<dbReference type="GO" id="GO:0008757">
    <property type="term" value="F:S-adenosylmethionine-dependent methyltransferase activity"/>
    <property type="evidence" value="ECO:0007669"/>
    <property type="project" value="TreeGrafter"/>
</dbReference>
<dbReference type="GO" id="GO:0008171">
    <property type="term" value="F:O-methyltransferase activity"/>
    <property type="evidence" value="ECO:0007669"/>
    <property type="project" value="InterPro"/>
</dbReference>
<dbReference type="Pfam" id="PF01596">
    <property type="entry name" value="Methyltransf_3"/>
    <property type="match status" value="1"/>
</dbReference>
<protein>
    <submittedName>
        <fullName evidence="4">Putative O-methyltransferase YrrM</fullName>
    </submittedName>
</protein>
<comment type="caution">
    <text evidence="4">The sequence shown here is derived from an EMBL/GenBank/DDBJ whole genome shotgun (WGS) entry which is preliminary data.</text>
</comment>
<name>A0A397Q6Z7_9HYPH</name>
<proteinExistence type="predicted"/>
<dbReference type="InterPro" id="IPR050362">
    <property type="entry name" value="Cation-dep_OMT"/>
</dbReference>
<accession>A0A397Q6Z7</accession>
<gene>
    <name evidence="4" type="ORF">BXY53_1352</name>
</gene>
<dbReference type="AlphaFoldDB" id="A0A397Q6Z7"/>
<dbReference type="SUPFAM" id="SSF53335">
    <property type="entry name" value="S-adenosyl-L-methionine-dependent methyltransferases"/>
    <property type="match status" value="1"/>
</dbReference>
<evidence type="ECO:0000313" key="4">
    <source>
        <dbReference type="EMBL" id="RIA56249.1"/>
    </source>
</evidence>
<dbReference type="PANTHER" id="PTHR10509">
    <property type="entry name" value="O-METHYLTRANSFERASE-RELATED"/>
    <property type="match status" value="1"/>
</dbReference>
<dbReference type="PROSITE" id="PS51682">
    <property type="entry name" value="SAM_OMT_I"/>
    <property type="match status" value="1"/>
</dbReference>
<sequence length="223" mass="24377">MPDYQMFKDVDAYIADHFIVDDPALDAAEAAAESAGLPNIAVSPVLGKYLYLLAKLMGARRILEIGTLGGYSTTWLARALPEDGHVVTLEYEPKHAGVARANLDRAAVGPWVEIIVGEAVASLRELEERGEPPFDMVFIDADKENYVNYLDWSIKLCRPGALIIADNVVRDGRVLDPTSNDPRVQGVQAFNDALAKNPRVEAIVTQMVGQKGYDGIALARLRE</sequence>
<evidence type="ECO:0000256" key="2">
    <source>
        <dbReference type="ARBA" id="ARBA00022679"/>
    </source>
</evidence>
<dbReference type="InterPro" id="IPR029063">
    <property type="entry name" value="SAM-dependent_MTases_sf"/>
</dbReference>
<dbReference type="Proteomes" id="UP000266273">
    <property type="component" value="Unassembled WGS sequence"/>
</dbReference>
<dbReference type="EMBL" id="QXDF01000001">
    <property type="protein sequence ID" value="RIA56249.1"/>
    <property type="molecule type" value="Genomic_DNA"/>
</dbReference>
<dbReference type="Gene3D" id="3.40.50.150">
    <property type="entry name" value="Vaccinia Virus protein VP39"/>
    <property type="match status" value="1"/>
</dbReference>
<keyword evidence="5" id="KW-1185">Reference proteome</keyword>
<keyword evidence="2 4" id="KW-0808">Transferase</keyword>
<organism evidence="4 5">
    <name type="scientific">Dichotomicrobium thermohalophilum</name>
    <dbReference type="NCBI Taxonomy" id="933063"/>
    <lineage>
        <taxon>Bacteria</taxon>
        <taxon>Pseudomonadati</taxon>
        <taxon>Pseudomonadota</taxon>
        <taxon>Alphaproteobacteria</taxon>
        <taxon>Hyphomicrobiales</taxon>
        <taxon>Hyphomicrobiaceae</taxon>
        <taxon>Dichotomicrobium</taxon>
    </lineage>
</organism>